<feature type="modified residue" description="4-aspartylphosphate" evidence="6">
    <location>
        <position position="51"/>
    </location>
</feature>
<dbReference type="InterPro" id="IPR001867">
    <property type="entry name" value="OmpR/PhoB-type_DNA-bd"/>
</dbReference>
<dbReference type="AlphaFoldDB" id="A0A1T4XDA2"/>
<keyword evidence="4 7" id="KW-0238">DNA-binding</keyword>
<keyword evidence="3" id="KW-0805">Transcription regulation</keyword>
<dbReference type="SMART" id="SM00862">
    <property type="entry name" value="Trans_reg_C"/>
    <property type="match status" value="1"/>
</dbReference>
<gene>
    <name evidence="10" type="ORF">SAMN02745130_02792</name>
</gene>
<keyword evidence="1 6" id="KW-0597">Phosphoprotein</keyword>
<organism evidence="10 11">
    <name type="scientific">Thiothrix eikelboomii</name>
    <dbReference type="NCBI Taxonomy" id="92487"/>
    <lineage>
        <taxon>Bacteria</taxon>
        <taxon>Pseudomonadati</taxon>
        <taxon>Pseudomonadota</taxon>
        <taxon>Gammaproteobacteria</taxon>
        <taxon>Thiotrichales</taxon>
        <taxon>Thiotrichaceae</taxon>
        <taxon>Thiothrix</taxon>
    </lineage>
</organism>
<keyword evidence="11" id="KW-1185">Reference proteome</keyword>
<evidence type="ECO:0000259" key="9">
    <source>
        <dbReference type="PROSITE" id="PS51755"/>
    </source>
</evidence>
<evidence type="ECO:0000313" key="10">
    <source>
        <dbReference type="EMBL" id="SKA87105.1"/>
    </source>
</evidence>
<proteinExistence type="predicted"/>
<feature type="domain" description="Response regulatory" evidence="8">
    <location>
        <begin position="2"/>
        <end position="117"/>
    </location>
</feature>
<dbReference type="GO" id="GO:0006355">
    <property type="term" value="P:regulation of DNA-templated transcription"/>
    <property type="evidence" value="ECO:0007669"/>
    <property type="project" value="InterPro"/>
</dbReference>
<evidence type="ECO:0000256" key="6">
    <source>
        <dbReference type="PROSITE-ProRule" id="PRU00169"/>
    </source>
</evidence>
<keyword evidence="5" id="KW-0804">Transcription</keyword>
<name>A0A1T4XDA2_9GAMM</name>
<dbReference type="CDD" id="cd00383">
    <property type="entry name" value="trans_reg_C"/>
    <property type="match status" value="1"/>
</dbReference>
<dbReference type="SMART" id="SM00448">
    <property type="entry name" value="REC"/>
    <property type="match status" value="1"/>
</dbReference>
<evidence type="ECO:0000259" key="8">
    <source>
        <dbReference type="PROSITE" id="PS50110"/>
    </source>
</evidence>
<dbReference type="GO" id="GO:0000156">
    <property type="term" value="F:phosphorelay response regulator activity"/>
    <property type="evidence" value="ECO:0007669"/>
    <property type="project" value="TreeGrafter"/>
</dbReference>
<dbReference type="Gene3D" id="1.10.10.10">
    <property type="entry name" value="Winged helix-like DNA-binding domain superfamily/Winged helix DNA-binding domain"/>
    <property type="match status" value="1"/>
</dbReference>
<dbReference type="RefSeq" id="WP_078923243.1">
    <property type="nucleotide sequence ID" value="NZ_FUYB01000015.1"/>
</dbReference>
<dbReference type="PROSITE" id="PS51755">
    <property type="entry name" value="OMPR_PHOB"/>
    <property type="match status" value="1"/>
</dbReference>
<dbReference type="Pfam" id="PF00072">
    <property type="entry name" value="Response_reg"/>
    <property type="match status" value="1"/>
</dbReference>
<dbReference type="InterPro" id="IPR016032">
    <property type="entry name" value="Sig_transdc_resp-reg_C-effctor"/>
</dbReference>
<evidence type="ECO:0000256" key="5">
    <source>
        <dbReference type="ARBA" id="ARBA00023163"/>
    </source>
</evidence>
<dbReference type="GO" id="GO:0005829">
    <property type="term" value="C:cytosol"/>
    <property type="evidence" value="ECO:0007669"/>
    <property type="project" value="TreeGrafter"/>
</dbReference>
<dbReference type="GO" id="GO:0032993">
    <property type="term" value="C:protein-DNA complex"/>
    <property type="evidence" value="ECO:0007669"/>
    <property type="project" value="TreeGrafter"/>
</dbReference>
<dbReference type="SUPFAM" id="SSF52172">
    <property type="entry name" value="CheY-like"/>
    <property type="match status" value="1"/>
</dbReference>
<dbReference type="PANTHER" id="PTHR48111:SF22">
    <property type="entry name" value="REGULATOR OF RPOS"/>
    <property type="match status" value="1"/>
</dbReference>
<dbReference type="STRING" id="92487.SAMN02745130_02792"/>
<evidence type="ECO:0000256" key="2">
    <source>
        <dbReference type="ARBA" id="ARBA00023012"/>
    </source>
</evidence>
<dbReference type="Proteomes" id="UP000190460">
    <property type="component" value="Unassembled WGS sequence"/>
</dbReference>
<feature type="DNA-binding region" description="OmpR/PhoB-type" evidence="7">
    <location>
        <begin position="126"/>
        <end position="223"/>
    </location>
</feature>
<dbReference type="InterPro" id="IPR036388">
    <property type="entry name" value="WH-like_DNA-bd_sf"/>
</dbReference>
<evidence type="ECO:0000313" key="11">
    <source>
        <dbReference type="Proteomes" id="UP000190460"/>
    </source>
</evidence>
<keyword evidence="2" id="KW-0902">Two-component regulatory system</keyword>
<dbReference type="OrthoDB" id="9802426at2"/>
<dbReference type="PROSITE" id="PS50110">
    <property type="entry name" value="RESPONSE_REGULATORY"/>
    <property type="match status" value="1"/>
</dbReference>
<dbReference type="GO" id="GO:0000976">
    <property type="term" value="F:transcription cis-regulatory region binding"/>
    <property type="evidence" value="ECO:0007669"/>
    <property type="project" value="TreeGrafter"/>
</dbReference>
<evidence type="ECO:0000256" key="4">
    <source>
        <dbReference type="ARBA" id="ARBA00023125"/>
    </source>
</evidence>
<dbReference type="Gene3D" id="6.10.250.690">
    <property type="match status" value="1"/>
</dbReference>
<dbReference type="InterPro" id="IPR011006">
    <property type="entry name" value="CheY-like_superfamily"/>
</dbReference>
<dbReference type="Gene3D" id="3.40.50.2300">
    <property type="match status" value="1"/>
</dbReference>
<reference evidence="10 11" key="1">
    <citation type="submission" date="2017-02" db="EMBL/GenBank/DDBJ databases">
        <authorList>
            <person name="Peterson S.W."/>
        </authorList>
    </citation>
    <scope>NUCLEOTIDE SEQUENCE [LARGE SCALE GENOMIC DNA]</scope>
    <source>
        <strain evidence="10 11">ATCC 49788</strain>
    </source>
</reference>
<accession>A0A1T4XDA2</accession>
<protein>
    <submittedName>
        <fullName evidence="10">DNA-binding response regulator, OmpR family, contains REC and winged-helix (WHTH) domain</fullName>
    </submittedName>
</protein>
<evidence type="ECO:0000256" key="1">
    <source>
        <dbReference type="ARBA" id="ARBA00022553"/>
    </source>
</evidence>
<evidence type="ECO:0000256" key="3">
    <source>
        <dbReference type="ARBA" id="ARBA00023015"/>
    </source>
</evidence>
<dbReference type="SUPFAM" id="SSF46894">
    <property type="entry name" value="C-terminal effector domain of the bipartite response regulators"/>
    <property type="match status" value="1"/>
</dbReference>
<dbReference type="PANTHER" id="PTHR48111">
    <property type="entry name" value="REGULATOR OF RPOS"/>
    <property type="match status" value="1"/>
</dbReference>
<feature type="domain" description="OmpR/PhoB-type" evidence="9">
    <location>
        <begin position="126"/>
        <end position="223"/>
    </location>
</feature>
<dbReference type="CDD" id="cd17624">
    <property type="entry name" value="REC_OmpR_PmrA-like"/>
    <property type="match status" value="1"/>
</dbReference>
<dbReference type="Pfam" id="PF00486">
    <property type="entry name" value="Trans_reg_C"/>
    <property type="match status" value="1"/>
</dbReference>
<sequence>MLVLLIEDHRLLAETLIDYLNSDGIEVDYAATGLQGLGLATHNTYDALILDINLPDLDGFSVCQRLRQQYGLDLPVLMLTARDELTDRLQGFAQGADDYLVKPFANQELVARLQALVKRNRGQVVHKRISLGDLSLDTKTQQVWRAGQEVIVSPTAFKILRILMREAPAIVSREALQNEVWGKDIPDTDALRSHLYNLRKALNQPDQPELIHTIKGVGIKLTS</sequence>
<dbReference type="InterPro" id="IPR039420">
    <property type="entry name" value="WalR-like"/>
</dbReference>
<dbReference type="EMBL" id="FUYB01000015">
    <property type="protein sequence ID" value="SKA87105.1"/>
    <property type="molecule type" value="Genomic_DNA"/>
</dbReference>
<evidence type="ECO:0000256" key="7">
    <source>
        <dbReference type="PROSITE-ProRule" id="PRU01091"/>
    </source>
</evidence>
<dbReference type="InterPro" id="IPR001789">
    <property type="entry name" value="Sig_transdc_resp-reg_receiver"/>
</dbReference>